<keyword evidence="2" id="KW-1185">Reference proteome</keyword>
<dbReference type="EMBL" id="CAIF01000057">
    <property type="protein sequence ID" value="CCH42904.1"/>
    <property type="molecule type" value="Genomic_DNA"/>
</dbReference>
<comment type="caution">
    <text evidence="1">The sequence shown here is derived from an EMBL/GenBank/DDBJ whole genome shotgun (WGS) entry which is preliminary data.</text>
</comment>
<gene>
    <name evidence="1" type="ORF">BN7_2450</name>
</gene>
<dbReference type="AlphaFoldDB" id="K0KNE0"/>
<evidence type="ECO:0000313" key="1">
    <source>
        <dbReference type="EMBL" id="CCH42904.1"/>
    </source>
</evidence>
<dbReference type="HOGENOM" id="CLU_2051474_0_0_1"/>
<dbReference type="Proteomes" id="UP000009328">
    <property type="component" value="Unassembled WGS sequence"/>
</dbReference>
<reference evidence="1 2" key="1">
    <citation type="journal article" date="2012" name="Eukaryot. Cell">
        <title>Draft genome sequence of Wickerhamomyces ciferrii NRRL Y-1031 F-60-10.</title>
        <authorList>
            <person name="Schneider J."/>
            <person name="Andrea H."/>
            <person name="Blom J."/>
            <person name="Jaenicke S."/>
            <person name="Ruckert C."/>
            <person name="Schorsch C."/>
            <person name="Szczepanowski R."/>
            <person name="Farwick M."/>
            <person name="Goesmann A."/>
            <person name="Puhler A."/>
            <person name="Schaffer S."/>
            <person name="Tauch A."/>
            <person name="Kohler T."/>
            <person name="Brinkrolf K."/>
        </authorList>
    </citation>
    <scope>NUCLEOTIDE SEQUENCE [LARGE SCALE GENOMIC DNA]</scope>
    <source>
        <strain evidence="2">ATCC 14091 / BCRC 22168 / CBS 111 / JCM 3599 / NBRC 0793 / NRRL Y-1031 F-60-10</strain>
    </source>
</reference>
<accession>K0KNE0</accession>
<evidence type="ECO:0000313" key="2">
    <source>
        <dbReference type="Proteomes" id="UP000009328"/>
    </source>
</evidence>
<name>K0KNE0_WICCF</name>
<proteinExistence type="predicted"/>
<sequence length="120" mass="13855">MSTLIKTFEEYEKIIEEVDGEIYINFIYNDLYGKEKELGERFEKFAAEYSNSDDISCYRAYLGDFKPFGYDWGSVPVSSQLGNVNINESSLIATYVDHGVRLVYKTSCDDEIEDFFNQCG</sequence>
<dbReference type="InParanoid" id="K0KNE0"/>
<protein>
    <submittedName>
        <fullName evidence="1">Uncharacterized protein</fullName>
    </submittedName>
</protein>
<organism evidence="1 2">
    <name type="scientific">Wickerhamomyces ciferrii (strain ATCC 14091 / BCRC 22168 / CBS 111 / JCM 3599 / NBRC 0793 / NRRL Y-1031 F-60-10)</name>
    <name type="common">Yeast</name>
    <name type="synonym">Pichia ciferrii</name>
    <dbReference type="NCBI Taxonomy" id="1206466"/>
    <lineage>
        <taxon>Eukaryota</taxon>
        <taxon>Fungi</taxon>
        <taxon>Dikarya</taxon>
        <taxon>Ascomycota</taxon>
        <taxon>Saccharomycotina</taxon>
        <taxon>Saccharomycetes</taxon>
        <taxon>Phaffomycetales</taxon>
        <taxon>Wickerhamomycetaceae</taxon>
        <taxon>Wickerhamomyces</taxon>
    </lineage>
</organism>